<dbReference type="AlphaFoldDB" id="A0A1Z2XUY4"/>
<dbReference type="RefSeq" id="WP_066538264.1">
    <property type="nucleotide sequence ID" value="NZ_CP021422.1"/>
</dbReference>
<dbReference type="KEGG" id="amur:ADH66_17285"/>
<proteinExistence type="predicted"/>
<dbReference type="SUPFAM" id="SSF55729">
    <property type="entry name" value="Acyl-CoA N-acyltransferases (Nat)"/>
    <property type="match status" value="1"/>
</dbReference>
<evidence type="ECO:0000313" key="5">
    <source>
        <dbReference type="Proteomes" id="UP000596035"/>
    </source>
</evidence>
<evidence type="ECO:0000313" key="3">
    <source>
        <dbReference type="EMBL" id="QQR31535.1"/>
    </source>
</evidence>
<dbReference type="InterPro" id="IPR000182">
    <property type="entry name" value="GNAT_dom"/>
</dbReference>
<reference evidence="4" key="2">
    <citation type="submission" date="2017-05" db="EMBL/GenBank/DDBJ databases">
        <title>Improved OligoMM genomes.</title>
        <authorList>
            <person name="Garzetti D."/>
        </authorList>
    </citation>
    <scope>NUCLEOTIDE SEQUENCE [LARGE SCALE GENOMIC DNA]</scope>
    <source>
        <strain evidence="4">KB18</strain>
    </source>
</reference>
<keyword evidence="4" id="KW-1185">Reference proteome</keyword>
<dbReference type="GO" id="GO:0016747">
    <property type="term" value="F:acyltransferase activity, transferring groups other than amino-acyl groups"/>
    <property type="evidence" value="ECO:0007669"/>
    <property type="project" value="InterPro"/>
</dbReference>
<dbReference type="EMBL" id="CP065321">
    <property type="protein sequence ID" value="QQR31535.1"/>
    <property type="molecule type" value="Genomic_DNA"/>
</dbReference>
<dbReference type="PROSITE" id="PS51186">
    <property type="entry name" value="GNAT"/>
    <property type="match status" value="1"/>
</dbReference>
<evidence type="ECO:0000313" key="4">
    <source>
        <dbReference type="Proteomes" id="UP000196710"/>
    </source>
</evidence>
<dbReference type="Gene3D" id="3.40.630.30">
    <property type="match status" value="1"/>
</dbReference>
<name>A0A1Z2XUY4_9FIRM</name>
<gene>
    <name evidence="2" type="ORF">ADH66_17285</name>
    <name evidence="3" type="ORF">I5Q82_07680</name>
</gene>
<dbReference type="Proteomes" id="UP000196710">
    <property type="component" value="Chromosome"/>
</dbReference>
<evidence type="ECO:0000259" key="1">
    <source>
        <dbReference type="PROSITE" id="PS51186"/>
    </source>
</evidence>
<reference evidence="3 5" key="3">
    <citation type="submission" date="2020-11" db="EMBL/GenBank/DDBJ databases">
        <title>Closed and high quality bacterial genomes of the OMM12 community.</title>
        <authorList>
            <person name="Marbouty M."/>
            <person name="Lamy-Besnier Q."/>
            <person name="Debarbieux L."/>
            <person name="Koszul R."/>
        </authorList>
    </citation>
    <scope>NUCLEOTIDE SEQUENCE [LARGE SCALE GENOMIC DNA]</scope>
    <source>
        <strain evidence="3 5">KB18</strain>
    </source>
</reference>
<dbReference type="CDD" id="cd04301">
    <property type="entry name" value="NAT_SF"/>
    <property type="match status" value="1"/>
</dbReference>
<reference evidence="2" key="1">
    <citation type="journal article" date="2017" name="Genome Announc.">
        <title>High-Quality Whole-Genome Sequences of the Oligo-Mouse-Microbiota Bacterial Community.</title>
        <authorList>
            <person name="Garzetti D."/>
            <person name="Brugiroux S."/>
            <person name="Bunk B."/>
            <person name="Pukall R."/>
            <person name="McCoy K.D."/>
            <person name="Macpherson A.J."/>
            <person name="Stecher B."/>
        </authorList>
    </citation>
    <scope>NUCLEOTIDE SEQUENCE</scope>
    <source>
        <strain evidence="2">KB18</strain>
    </source>
</reference>
<evidence type="ECO:0000313" key="2">
    <source>
        <dbReference type="EMBL" id="ASB42256.1"/>
    </source>
</evidence>
<sequence>MNIELKPVNTPEEIGLLCRLAKEAWEQAYSELLGLKQVEYMVEKFLSPPAVREQMDKEGYIYYMIYGEGEPGGFTGFAPGYGGRDELFLSKLYLLPHMKGTGAARAAFKLIEHEARSRSLSRIRLTVNKGNTHAKEVYEHWGFETVESTVTDIGGGFVMDDYVMERRVRNA</sequence>
<dbReference type="Pfam" id="PF00583">
    <property type="entry name" value="Acetyltransf_1"/>
    <property type="match status" value="1"/>
</dbReference>
<dbReference type="EMBL" id="CP021422">
    <property type="protein sequence ID" value="ASB42256.1"/>
    <property type="molecule type" value="Genomic_DNA"/>
</dbReference>
<protein>
    <submittedName>
        <fullName evidence="2 3">N-acetyltransferase</fullName>
    </submittedName>
</protein>
<organism evidence="3 5">
    <name type="scientific">Acutalibacter muris</name>
    <dbReference type="NCBI Taxonomy" id="1796620"/>
    <lineage>
        <taxon>Bacteria</taxon>
        <taxon>Bacillati</taxon>
        <taxon>Bacillota</taxon>
        <taxon>Clostridia</taxon>
        <taxon>Eubacteriales</taxon>
        <taxon>Acutalibacteraceae</taxon>
        <taxon>Acutalibacter</taxon>
    </lineage>
</organism>
<dbReference type="Proteomes" id="UP000596035">
    <property type="component" value="Chromosome"/>
</dbReference>
<dbReference type="InterPro" id="IPR016181">
    <property type="entry name" value="Acyl_CoA_acyltransferase"/>
</dbReference>
<accession>A0A1Z2XUY4</accession>
<feature type="domain" description="N-acetyltransferase" evidence="1">
    <location>
        <begin position="3"/>
        <end position="169"/>
    </location>
</feature>